<dbReference type="EMBL" id="UAVW01000016">
    <property type="protein sequence ID" value="SQB14900.1"/>
    <property type="molecule type" value="Genomic_DNA"/>
</dbReference>
<dbReference type="RefSeq" id="WP_112482718.1">
    <property type="nucleotide sequence ID" value="NZ_JAIWZC010000001.1"/>
</dbReference>
<accession>A0A2X2WMG1</accession>
<dbReference type="AlphaFoldDB" id="A0A2X2WMG1"/>
<proteinExistence type="predicted"/>
<name>A0A2X2WMG1_9FIRM</name>
<protein>
    <submittedName>
        <fullName evidence="1">Uncharacterized protein</fullName>
    </submittedName>
</protein>
<organism evidence="1 2">
    <name type="scientific">Enterocloster clostridioformis</name>
    <dbReference type="NCBI Taxonomy" id="1531"/>
    <lineage>
        <taxon>Bacteria</taxon>
        <taxon>Bacillati</taxon>
        <taxon>Bacillota</taxon>
        <taxon>Clostridia</taxon>
        <taxon>Lachnospirales</taxon>
        <taxon>Lachnospiraceae</taxon>
        <taxon>Enterocloster</taxon>
    </lineage>
</organism>
<dbReference type="Proteomes" id="UP000251853">
    <property type="component" value="Unassembled WGS sequence"/>
</dbReference>
<evidence type="ECO:0000313" key="1">
    <source>
        <dbReference type="EMBL" id="SQB14900.1"/>
    </source>
</evidence>
<reference evidence="1 2" key="1">
    <citation type="submission" date="2018-06" db="EMBL/GenBank/DDBJ databases">
        <authorList>
            <consortium name="Pathogen Informatics"/>
            <person name="Doyle S."/>
        </authorList>
    </citation>
    <scope>NUCLEOTIDE SEQUENCE [LARGE SCALE GENOMIC DNA]</scope>
    <source>
        <strain evidence="1 2">NCTC11224</strain>
    </source>
</reference>
<keyword evidence="2" id="KW-1185">Reference proteome</keyword>
<sequence>MQSKQCKWCHCWNCRWCGTDNCYHDTQKPCWDCNGHRHERKWVQDKIDLCPGWEKAPAIIMDMRR</sequence>
<gene>
    <name evidence="1" type="ORF">NCTC11224_03954</name>
</gene>
<evidence type="ECO:0000313" key="2">
    <source>
        <dbReference type="Proteomes" id="UP000251853"/>
    </source>
</evidence>